<keyword evidence="5 16" id="KW-0547">Nucleotide-binding</keyword>
<comment type="similarity">
    <text evidence="13">Belongs to the protein kinase superfamily. Ser/Thr protein kinase family. CDPK subfamily.</text>
</comment>
<dbReference type="Gene3D" id="3.50.80.10">
    <property type="entry name" value="D-tyrosyl-tRNA(Tyr) deacylase"/>
    <property type="match status" value="1"/>
</dbReference>
<evidence type="ECO:0000256" key="16">
    <source>
        <dbReference type="PROSITE-ProRule" id="PRU00409"/>
    </source>
</evidence>
<dbReference type="PROSITE" id="PS50222">
    <property type="entry name" value="EF_HAND_2"/>
    <property type="match status" value="1"/>
</dbReference>
<dbReference type="PROSITE" id="PS00866">
    <property type="entry name" value="CPSASE_1"/>
    <property type="match status" value="1"/>
</dbReference>
<dbReference type="InterPro" id="IPR049074">
    <property type="entry name" value="ACCA_BT"/>
</dbReference>
<evidence type="ECO:0000256" key="7">
    <source>
        <dbReference type="ARBA" id="ARBA00022840"/>
    </source>
</evidence>
<evidence type="ECO:0000256" key="1">
    <source>
        <dbReference type="ARBA" id="ARBA00001953"/>
    </source>
</evidence>
<dbReference type="GO" id="GO:0005524">
    <property type="term" value="F:ATP binding"/>
    <property type="evidence" value="ECO:0007669"/>
    <property type="project" value="UniProtKB-UniRule"/>
</dbReference>
<dbReference type="Pfam" id="PF08326">
    <property type="entry name" value="ACC_central"/>
    <property type="match status" value="2"/>
</dbReference>
<organism evidence="25 26">
    <name type="scientific">Symbiodinium microadriaticum</name>
    <name type="common">Dinoflagellate</name>
    <name type="synonym">Zooxanthella microadriatica</name>
    <dbReference type="NCBI Taxonomy" id="2951"/>
    <lineage>
        <taxon>Eukaryota</taxon>
        <taxon>Sar</taxon>
        <taxon>Alveolata</taxon>
        <taxon>Dinophyceae</taxon>
        <taxon>Suessiales</taxon>
        <taxon>Symbiodiniaceae</taxon>
        <taxon>Symbiodinium</taxon>
    </lineage>
</organism>
<dbReference type="InterPro" id="IPR000719">
    <property type="entry name" value="Prot_kinase_dom"/>
</dbReference>
<dbReference type="PANTHER" id="PTHR45728:SF3">
    <property type="entry name" value="ACETYL-COA CARBOXYLASE"/>
    <property type="match status" value="1"/>
</dbReference>
<dbReference type="PANTHER" id="PTHR45728">
    <property type="entry name" value="ACETYL-COA CARBOXYLASE, ISOFORM A"/>
    <property type="match status" value="1"/>
</dbReference>
<dbReference type="InterPro" id="IPR005482">
    <property type="entry name" value="Biotin_COase_C"/>
</dbReference>
<dbReference type="OrthoDB" id="196847at2759"/>
<dbReference type="UniPathway" id="UPA00655">
    <property type="reaction ID" value="UER00711"/>
</dbReference>
<evidence type="ECO:0000256" key="9">
    <source>
        <dbReference type="ARBA" id="ARBA00023098"/>
    </source>
</evidence>
<dbReference type="SUPFAM" id="SSF69500">
    <property type="entry name" value="DTD-like"/>
    <property type="match status" value="1"/>
</dbReference>
<dbReference type="InterPro" id="IPR001882">
    <property type="entry name" value="Biotin_BS"/>
</dbReference>
<dbReference type="InterPro" id="IPR023509">
    <property type="entry name" value="DTD-like_sf"/>
</dbReference>
<evidence type="ECO:0000256" key="3">
    <source>
        <dbReference type="ARBA" id="ARBA00022516"/>
    </source>
</evidence>
<dbReference type="InterPro" id="IPR000089">
    <property type="entry name" value="Biotin_lipoyl"/>
</dbReference>
<dbReference type="Gene3D" id="3.40.50.20">
    <property type="match status" value="1"/>
</dbReference>
<dbReference type="GO" id="GO:0016491">
    <property type="term" value="F:oxidoreductase activity"/>
    <property type="evidence" value="ECO:0007669"/>
    <property type="project" value="UniProtKB-KW"/>
</dbReference>
<evidence type="ECO:0000259" key="22">
    <source>
        <dbReference type="PROSITE" id="PS50979"/>
    </source>
</evidence>
<dbReference type="SUPFAM" id="SSF52440">
    <property type="entry name" value="PreATP-grasp domain"/>
    <property type="match status" value="1"/>
</dbReference>
<dbReference type="Pfam" id="PF00289">
    <property type="entry name" value="Biotin_carb_N"/>
    <property type="match status" value="1"/>
</dbReference>
<dbReference type="InterPro" id="IPR005479">
    <property type="entry name" value="CPAse_ATP-bd"/>
</dbReference>
<keyword evidence="6" id="KW-0276">Fatty acid metabolism</keyword>
<keyword evidence="12" id="KW-0511">Multifunctional enzyme</keyword>
<feature type="domain" description="ATP-grasp" evidence="21">
    <location>
        <begin position="705"/>
        <end position="919"/>
    </location>
</feature>
<comment type="caution">
    <text evidence="25">The sequence shown here is derived from an EMBL/GenBank/DDBJ whole genome shotgun (WGS) entry which is preliminary data.</text>
</comment>
<dbReference type="Gene3D" id="3.90.226.10">
    <property type="entry name" value="2-enoyl-CoA Hydratase, Chain A, domain 1"/>
    <property type="match status" value="3"/>
</dbReference>
<dbReference type="SUPFAM" id="SSF56059">
    <property type="entry name" value="Glutathione synthetase ATP-binding domain-like"/>
    <property type="match status" value="1"/>
</dbReference>
<dbReference type="InterPro" id="IPR029045">
    <property type="entry name" value="ClpP/crotonase-like_dom_sf"/>
</dbReference>
<dbReference type="InterPro" id="IPR034733">
    <property type="entry name" value="AcCoA_carboxyl_beta"/>
</dbReference>
<keyword evidence="11" id="KW-0092">Biotin</keyword>
<evidence type="ECO:0000256" key="8">
    <source>
        <dbReference type="ARBA" id="ARBA00023002"/>
    </source>
</evidence>
<evidence type="ECO:0000256" key="4">
    <source>
        <dbReference type="ARBA" id="ARBA00022598"/>
    </source>
</evidence>
<dbReference type="GO" id="GO:2001295">
    <property type="term" value="P:malonyl-CoA biosynthetic process"/>
    <property type="evidence" value="ECO:0007669"/>
    <property type="project" value="UniProtKB-UniPathway"/>
</dbReference>
<reference evidence="25 26" key="1">
    <citation type="submission" date="2016-02" db="EMBL/GenBank/DDBJ databases">
        <title>Genome analysis of coral dinoflagellate symbionts highlights evolutionary adaptations to a symbiotic lifestyle.</title>
        <authorList>
            <person name="Aranda M."/>
            <person name="Li Y."/>
            <person name="Liew Y.J."/>
            <person name="Baumgarten S."/>
            <person name="Simakov O."/>
            <person name="Wilson M."/>
            <person name="Piel J."/>
            <person name="Ashoor H."/>
            <person name="Bougouffa S."/>
            <person name="Bajic V.B."/>
            <person name="Ryu T."/>
            <person name="Ravasi T."/>
            <person name="Bayer T."/>
            <person name="Micklem G."/>
            <person name="Kim H."/>
            <person name="Bhak J."/>
            <person name="Lajeunesse T.C."/>
            <person name="Voolstra C.R."/>
        </authorList>
    </citation>
    <scope>NUCLEOTIDE SEQUENCE [LARGE SCALE GENOMIC DNA]</scope>
    <source>
        <strain evidence="25 26">CCMP2467</strain>
    </source>
</reference>
<evidence type="ECO:0000256" key="2">
    <source>
        <dbReference type="ARBA" id="ARBA00004956"/>
    </source>
</evidence>
<evidence type="ECO:0000259" key="23">
    <source>
        <dbReference type="PROSITE" id="PS50980"/>
    </source>
</evidence>
<dbReference type="Pfam" id="PF02785">
    <property type="entry name" value="Biotin_carb_C"/>
    <property type="match status" value="1"/>
</dbReference>
<feature type="domain" description="Protein kinase" evidence="18">
    <location>
        <begin position="2911"/>
        <end position="3004"/>
    </location>
</feature>
<dbReference type="InterPro" id="IPR011761">
    <property type="entry name" value="ATP-grasp"/>
</dbReference>
<evidence type="ECO:0000313" key="26">
    <source>
        <dbReference type="Proteomes" id="UP000186817"/>
    </source>
</evidence>
<dbReference type="Gene3D" id="3.60.130.10">
    <property type="entry name" value="Clavaminate synthase-like"/>
    <property type="match status" value="1"/>
</dbReference>
<dbReference type="Pfam" id="PF01039">
    <property type="entry name" value="Carboxyl_trans"/>
    <property type="match status" value="2"/>
</dbReference>
<dbReference type="Gene3D" id="3.90.1770.10">
    <property type="entry name" value="PreATP-grasp domain"/>
    <property type="match status" value="1"/>
</dbReference>
<feature type="compositionally biased region" description="Polar residues" evidence="17">
    <location>
        <begin position="484"/>
        <end position="502"/>
    </location>
</feature>
<dbReference type="PROSITE" id="PS00188">
    <property type="entry name" value="BIOTIN"/>
    <property type="match status" value="1"/>
</dbReference>
<evidence type="ECO:0000256" key="12">
    <source>
        <dbReference type="ARBA" id="ARBA00023268"/>
    </source>
</evidence>
<dbReference type="SUPFAM" id="SSF51197">
    <property type="entry name" value="Clavaminate synthase-like"/>
    <property type="match status" value="1"/>
</dbReference>
<evidence type="ECO:0000256" key="5">
    <source>
        <dbReference type="ARBA" id="ARBA00022741"/>
    </source>
</evidence>
<dbReference type="Gene3D" id="3.30.1490.20">
    <property type="entry name" value="ATP-grasp fold, A domain"/>
    <property type="match status" value="1"/>
</dbReference>
<dbReference type="InterPro" id="IPR002048">
    <property type="entry name" value="EF_hand_dom"/>
</dbReference>
<dbReference type="Pfam" id="PF02786">
    <property type="entry name" value="CPSase_L_D2"/>
    <property type="match status" value="1"/>
</dbReference>
<evidence type="ECO:0000256" key="13">
    <source>
        <dbReference type="ARBA" id="ARBA00024334"/>
    </source>
</evidence>
<comment type="catalytic activity">
    <reaction evidence="14">
        <text>hydrogencarbonate + acetyl-CoA + ATP = malonyl-CoA + ADP + phosphate + H(+)</text>
        <dbReference type="Rhea" id="RHEA:11308"/>
        <dbReference type="ChEBI" id="CHEBI:15378"/>
        <dbReference type="ChEBI" id="CHEBI:17544"/>
        <dbReference type="ChEBI" id="CHEBI:30616"/>
        <dbReference type="ChEBI" id="CHEBI:43474"/>
        <dbReference type="ChEBI" id="CHEBI:57288"/>
        <dbReference type="ChEBI" id="CHEBI:57384"/>
        <dbReference type="ChEBI" id="CHEBI:456216"/>
        <dbReference type="EC" id="6.4.1.2"/>
    </reaction>
</comment>
<dbReference type="GO" id="GO:0003989">
    <property type="term" value="F:acetyl-CoA carboxylase activity"/>
    <property type="evidence" value="ECO:0007669"/>
    <property type="project" value="UniProtKB-EC"/>
</dbReference>
<dbReference type="InterPro" id="IPR005481">
    <property type="entry name" value="BC-like_N"/>
</dbReference>
<dbReference type="InterPro" id="IPR011762">
    <property type="entry name" value="COA_CT_N"/>
</dbReference>
<dbReference type="InterPro" id="IPR011764">
    <property type="entry name" value="Biotin_carboxylation_dom"/>
</dbReference>
<dbReference type="GO" id="GO:0006633">
    <property type="term" value="P:fatty acid biosynthetic process"/>
    <property type="evidence" value="ECO:0007669"/>
    <property type="project" value="UniProtKB-KW"/>
</dbReference>
<dbReference type="PROSITE" id="PS50011">
    <property type="entry name" value="PROTEIN_KINASE_DOM"/>
    <property type="match status" value="1"/>
</dbReference>
<evidence type="ECO:0000259" key="20">
    <source>
        <dbReference type="PROSITE" id="PS50968"/>
    </source>
</evidence>
<dbReference type="PROSITE" id="PS50989">
    <property type="entry name" value="COA_CT_CTER"/>
    <property type="match status" value="1"/>
</dbReference>
<comment type="pathway">
    <text evidence="2">Lipid metabolism; malonyl-CoA biosynthesis; malonyl-CoA from acetyl-CoA: step 1/1.</text>
</comment>
<comment type="catalytic activity">
    <reaction evidence="15">
        <text>N(6)-biotinyl-L-lysyl-[protein] + hydrogencarbonate + ATP = N(6)-carboxybiotinyl-L-lysyl-[protein] + ADP + phosphate + H(+)</text>
        <dbReference type="Rhea" id="RHEA:13501"/>
        <dbReference type="Rhea" id="RHEA-COMP:10505"/>
        <dbReference type="Rhea" id="RHEA-COMP:10506"/>
        <dbReference type="ChEBI" id="CHEBI:15378"/>
        <dbReference type="ChEBI" id="CHEBI:17544"/>
        <dbReference type="ChEBI" id="CHEBI:30616"/>
        <dbReference type="ChEBI" id="CHEBI:43474"/>
        <dbReference type="ChEBI" id="CHEBI:83144"/>
        <dbReference type="ChEBI" id="CHEBI:83145"/>
        <dbReference type="ChEBI" id="CHEBI:456216"/>
        <dbReference type="EC" id="6.3.4.14"/>
    </reaction>
</comment>
<dbReference type="InterPro" id="IPR011054">
    <property type="entry name" value="Rudment_hybrid_motif"/>
</dbReference>
<feature type="domain" description="CoA carboxyltransferase N-terminal" evidence="23">
    <location>
        <begin position="1892"/>
        <end position="2222"/>
    </location>
</feature>
<dbReference type="EMBL" id="LSRX01001646">
    <property type="protein sequence ID" value="OLP78208.1"/>
    <property type="molecule type" value="Genomic_DNA"/>
</dbReference>
<dbReference type="SUPFAM" id="SSF52096">
    <property type="entry name" value="ClpP/crotonase"/>
    <property type="match status" value="3"/>
</dbReference>
<evidence type="ECO:0000256" key="17">
    <source>
        <dbReference type="SAM" id="MobiDB-lite"/>
    </source>
</evidence>
<dbReference type="GO" id="GO:0004672">
    <property type="term" value="F:protein kinase activity"/>
    <property type="evidence" value="ECO:0007669"/>
    <property type="project" value="InterPro"/>
</dbReference>
<evidence type="ECO:0000256" key="14">
    <source>
        <dbReference type="ARBA" id="ARBA00048065"/>
    </source>
</evidence>
<dbReference type="OMA" id="TEHCKVA"/>
<dbReference type="InterPro" id="IPR011053">
    <property type="entry name" value="Single_hybrid_motif"/>
</dbReference>
<dbReference type="CDD" id="cd06850">
    <property type="entry name" value="biotinyl_domain"/>
    <property type="match status" value="1"/>
</dbReference>
<evidence type="ECO:0000256" key="6">
    <source>
        <dbReference type="ARBA" id="ARBA00022832"/>
    </source>
</evidence>
<dbReference type="InterPro" id="IPR013537">
    <property type="entry name" value="AcCoA_COase_cen"/>
</dbReference>
<keyword evidence="7 16" id="KW-0067">ATP-binding</keyword>
<dbReference type="InterPro" id="IPR011009">
    <property type="entry name" value="Kinase-like_dom_sf"/>
</dbReference>
<dbReference type="InterPro" id="IPR013815">
    <property type="entry name" value="ATP_grasp_subdomain_1"/>
</dbReference>
<keyword evidence="4" id="KW-0436">Ligase</keyword>
<keyword evidence="8" id="KW-0560">Oxidoreductase</keyword>
<feature type="domain" description="CoA carboxyltransferase C-terminal" evidence="24">
    <location>
        <begin position="2233"/>
        <end position="2544"/>
    </location>
</feature>
<dbReference type="FunFam" id="2.40.50.100:FF:000005">
    <property type="entry name" value="Acetyl-CoA carboxylase 1"/>
    <property type="match status" value="1"/>
</dbReference>
<feature type="domain" description="Lipoyl-binding" evidence="20">
    <location>
        <begin position="1201"/>
        <end position="1275"/>
    </location>
</feature>
<dbReference type="Pfam" id="PF00364">
    <property type="entry name" value="Biotin_lipoyl"/>
    <property type="match status" value="1"/>
</dbReference>
<accession>A0A1Q9C5L0</accession>
<dbReference type="SUPFAM" id="SSF51230">
    <property type="entry name" value="Single hybrid motif"/>
    <property type="match status" value="1"/>
</dbReference>
<dbReference type="InterPro" id="IPR016185">
    <property type="entry name" value="PreATP-grasp_dom_sf"/>
</dbReference>
<dbReference type="PROSITE" id="PS50968">
    <property type="entry name" value="BIOTINYL_LIPOYL"/>
    <property type="match status" value="1"/>
</dbReference>
<feature type="domain" description="Biotin carboxylation" evidence="22">
    <location>
        <begin position="575"/>
        <end position="1071"/>
    </location>
</feature>
<dbReference type="InterPro" id="IPR011763">
    <property type="entry name" value="COA_CT_C"/>
</dbReference>
<dbReference type="Proteomes" id="UP000186817">
    <property type="component" value="Unassembled WGS sequence"/>
</dbReference>
<keyword evidence="9" id="KW-0443">Lipid metabolism</keyword>
<keyword evidence="26" id="KW-1185">Reference proteome</keyword>
<dbReference type="FunFam" id="3.30.1490.20:FF:000003">
    <property type="entry name" value="acetyl-CoA carboxylase isoform X1"/>
    <property type="match status" value="1"/>
</dbReference>
<dbReference type="PROSITE" id="PS00867">
    <property type="entry name" value="CPSASE_2"/>
    <property type="match status" value="1"/>
</dbReference>
<name>A0A1Q9C5L0_SYMMI</name>
<evidence type="ECO:0000313" key="25">
    <source>
        <dbReference type="EMBL" id="OLP78208.1"/>
    </source>
</evidence>
<comment type="cofactor">
    <cofactor evidence="1">
        <name>biotin</name>
        <dbReference type="ChEBI" id="CHEBI:57586"/>
    </cofactor>
</comment>
<dbReference type="SMART" id="SM00878">
    <property type="entry name" value="Biotin_carb_C"/>
    <property type="match status" value="1"/>
</dbReference>
<feature type="region of interest" description="Disordered" evidence="17">
    <location>
        <begin position="479"/>
        <end position="504"/>
    </location>
</feature>
<dbReference type="SUPFAM" id="SSF56112">
    <property type="entry name" value="Protein kinase-like (PK-like)"/>
    <property type="match status" value="1"/>
</dbReference>
<dbReference type="PROSITE" id="PS50980">
    <property type="entry name" value="COA_CT_NTER"/>
    <property type="match status" value="1"/>
</dbReference>
<evidence type="ECO:0000259" key="18">
    <source>
        <dbReference type="PROSITE" id="PS50011"/>
    </source>
</evidence>
<feature type="domain" description="EF-hand" evidence="19">
    <location>
        <begin position="2859"/>
        <end position="2887"/>
    </location>
</feature>
<dbReference type="InterPro" id="IPR049076">
    <property type="entry name" value="ACCA"/>
</dbReference>
<dbReference type="InterPro" id="IPR042098">
    <property type="entry name" value="TauD-like_sf"/>
</dbReference>
<dbReference type="Pfam" id="PF21385">
    <property type="entry name" value="ACCA_BT"/>
    <property type="match status" value="1"/>
</dbReference>
<sequence length="3004" mass="329786">MPVIPRAVFCLGLRYVLEMNVQRRCWSKQNVQKQLGPDKGYDGCSPASVKISVHSLAMESIGRRSCMAVWGWLSLAVCQVEAASAIPVVHRSQGPEAAGSMLASVGAVLIKGEVPTSKEFENLAMSAWQAAGHPGLGLGNYNKVGTVQRPMLSEGIYDVAAGAPAHLPVSPHSEQAYLYQVPRFCGFVCMRAADTGGELQLFDNVLLGAELGNLTDKLAKLGLTYFRVMGDQVHSANWSYATGMWQDRFGTTSWPEAKRLASLDEMMGGKPGAELGPWLQGTVILNWTVPAVTWINMTSNSHEKTKPAKAVLQSILDSHKSVNYGTGIPALHSTWGDGSEFEEWELAAFRAAVTRSLWVSVKLEEGDVVVVDNWHYAHGRLPYEGPRKHAALISDRFPRQVQQQQEDDDEVGFCPFFLLFFDIVVVVVFSPAGVHVARVAAALEMTKDAARKRAAAVAAGVAAVPLAHELLAFTPSNLAPRARSQPQPTQHGSVPKSKPTSRALSSTAGAATLTGLAAMMGHGAKKRGGSGTTKNINGLTACLGQPSAILEKSTEAGDPEKVLEQYIKDLGGKRVLRKWLIANNGMAATKAILSLRQWAYLELGLDNAFEFVVMATPEDLEANAEFIRLANTYIEVPGGKNVNNYANVDLIVEIAKSQGVDAVWPGWGHASENPELPSQLKELGITFVGPTSPVMSVLGDKIAANILAQTAGVPSIPWSGDGLQADLGPDGTIPKEIFDQGTVSTVEQAKEAVKHIGFPVMIKASEGGGGKGIRMVQEEKDLESSFFQVQNEVPGSPIFMMQLCQGARHIEVQIMGDEYGNAVALNGRDCSTQRRFQKIFEEGPPVVVPRETFLEMERAAQRLTQNIGYIGAGTVEYLYNSKENKFYFLELNPRLQVEHPVTEELTRVNLPATQMLVCSGVPLEMVPQIRRFYGKSDTDKTSPISFLEDLYVYPDRHVIASRITAENPDDGFKPTSGRIERIKFQSSVSCWGYFSIGAKGGIHEYADSQFGHIFAHGANREEARKALMLSLKNIEVVGEIRNPVEYLVELLQQEAFVANSIDTSWLDGLIKEKSVTLRYNINDVVFYAAVFRAVQNLKAFDEEVEAALAKSQLGPLRDMSKMNTFPVEITFEGVKYQFSVSRLGPSLLELSIQNQKFTAQVMAQPDGTFLVSVGKTVMRVMGSDEALGLRLRLDGIGTIMLPTVYDPSELRSEFNGKIVRYLQDDGGQVKEGEPYVELEAMKMIMPIKATATGKVSHVRGAGSIVSAGELLANLQLSDPSKVKKIVPFDGSFAISADGNGKDRSLQGQLEMVLDGFTSQEEPALMAQKMFSQLPEAAKTLRSFVYGWGLVETCFCYLLLVLSWFAFSSAWAAKPPSSDQAEWDDVASALVERYLAVEEKFSPLIKEKLTNDQIYAELIAQNKENLAAVASLALAHGQLSTRSAVVLAALRSLRKLNPSAIGRLAELDNTGGYGEVVLVANPSWHEEFICAETTMALLSSEPFEDRSASLRSLLDTDGPDLKPISGMAASKAGAELLSNLLLDVRKNALDALVRRLYRSFIIKDVNITDQGAGDMRCNFKFQFPGTADADAFREAHIKVVTDFAAAKEALKEDICMDNVDGNRNTMKVIVTSPGDTAFDKMSSEMEGLLKSNANLQSAGIREVGLVVSNVPHALRYASFMGSDDWKENLATRDMKPSLPNVLEVYRLAEDYKLEKVMPPVGRNSQARDLGIEEGMIKHSMKDFPENDKAWTDSLENLLLNAVDEVERARLNPKIGYGPNSNIFAHIVANVDVEPSDAYAKLEGFLNLFVARHQSRLGKMKVDEIVVKIGIGSQMERKKTLRLTASSLTGEYLRTSGALETYDAITGSPKEWFDIKSGEKTQLASAKAKSRLQLRRSLARNAGSTYAPDFLGMLKIELIKKWNMYQESGGSRKMPSAIFKSTELVLSEDGEVKEVDREPGQHNIGMLAWCCTLQSPEYPEGRDIVLIANDVTHKAGSFGVDEDDLFQKASEYARQRGLPRIHIACNSGARVGLAEELKPFVKAKWTDDDPSKGFDYLYLEEKDATSLPEGAVETHTVTVAGQKQYVIDSIIGEGLKSTQGGIGVENLRGSGLIAGETSKAYNEVFTLSYVTGRSVGIGAYLNRLGQRVIQMVNGPMILTGFSALNKLLGKNVYTSQDQLGGPQVMVPNGVTHQVVSDDTEGVAAILDWLRLDSSLRSFVPKVASANPPLLDPVDPVSRDVTFVPSKTPYDPRHMLEGLPGEDWYLAGWGRSVIVGRGKLGGIPMGVIAVETRAVAHGNVDRRTAGIPAACRAGQVWFPDSAFKTATAIRDFNRGENLPLIIFANWRGFSGGTRDMYQEVLKFGAQIVDALVEYKSPVFVYIPPGGELRGGSWVVIDPTINPEQMEFELQAGFVQKVMLLRKSNASARRCMPMLILEAAFLSHPESWRPGTSGQGWGKLSDGWEKPNQRNHRPAAKVKFRAAQQKDRGLRLEFTKRVGQGSLCMQELMHRLDPELRKYDALLEESSSSEVGSAAQDIEAQIKAREDKLQPLYTQIACEFADLHDRTGRMEAKGVIRKEMEHRIREADADLSSKEAQELLSSWLSEAGADQEDEKAVSFLEGDPFAGKVEELQVAATKRQIQVVQRCSKARLLVAESEDKWTEVGRGLVLYVSFSKGAASEAGADSEVAARCLKQAAKSLLTAPLSSSGQWQSDHGDAESVLKLCSRGEAQSLLIVPQASLVCKLELGDRNLKYHQQCPRDTAATLPRTELSARVPESRVGALRLWAMASPQDPNGQILLAVDRCLQQRLTRNTKVMFFFHRYASGRDTMGRRSLSLGEAINFTADLARHFDLPDFLFSTLPETFSSFDFTGSGRLSLEEVRVMVKKTLLEWRWSLAGPAKFDEFPARTLEDGGYTVVRELGRGGQGIMYLAKKEDNYSWLDYCSACGHNSGPPYCIKFYSKKNSNAGGLQEILEEFHRMREFDNVHVARTYEAFHDQDFFYLVNEPT</sequence>
<keyword evidence="3" id="KW-0444">Lipid biosynthesis</keyword>
<dbReference type="PROSITE" id="PS50979">
    <property type="entry name" value="BC"/>
    <property type="match status" value="1"/>
</dbReference>
<evidence type="ECO:0000256" key="10">
    <source>
        <dbReference type="ARBA" id="ARBA00023160"/>
    </source>
</evidence>
<dbReference type="Gene3D" id="3.30.200.20">
    <property type="entry name" value="Phosphorylase Kinase, domain 1"/>
    <property type="match status" value="1"/>
</dbReference>
<dbReference type="SUPFAM" id="SSF51246">
    <property type="entry name" value="Rudiment single hybrid motif"/>
    <property type="match status" value="1"/>
</dbReference>
<evidence type="ECO:0000259" key="19">
    <source>
        <dbReference type="PROSITE" id="PS50222"/>
    </source>
</evidence>
<evidence type="ECO:0000256" key="11">
    <source>
        <dbReference type="ARBA" id="ARBA00023267"/>
    </source>
</evidence>
<keyword evidence="10" id="KW-0275">Fatty acid biosynthesis</keyword>
<dbReference type="Gene3D" id="2.40.50.100">
    <property type="match status" value="1"/>
</dbReference>
<evidence type="ECO:0000259" key="24">
    <source>
        <dbReference type="PROSITE" id="PS50989"/>
    </source>
</evidence>
<evidence type="ECO:0000256" key="15">
    <source>
        <dbReference type="ARBA" id="ARBA00048600"/>
    </source>
</evidence>
<dbReference type="GO" id="GO:0005509">
    <property type="term" value="F:calcium ion binding"/>
    <property type="evidence" value="ECO:0007669"/>
    <property type="project" value="InterPro"/>
</dbReference>
<dbReference type="InterPro" id="IPR003819">
    <property type="entry name" value="TauD/TfdA-like"/>
</dbReference>
<protein>
    <submittedName>
        <fullName evidence="25">Acetyl-CoA carboxylase</fullName>
    </submittedName>
</protein>
<dbReference type="PROSITE" id="PS50975">
    <property type="entry name" value="ATP_GRASP"/>
    <property type="match status" value="1"/>
</dbReference>
<dbReference type="Gene3D" id="2.40.460.10">
    <property type="entry name" value="Biotin dependent carboxylase carboxyltransferase"/>
    <property type="match status" value="1"/>
</dbReference>
<dbReference type="Pfam" id="PF02668">
    <property type="entry name" value="TauD"/>
    <property type="match status" value="1"/>
</dbReference>
<evidence type="ECO:0000259" key="21">
    <source>
        <dbReference type="PROSITE" id="PS50975"/>
    </source>
</evidence>
<gene>
    <name evidence="25" type="primary">ACC1</name>
    <name evidence="25" type="ORF">AK812_SmicGene41651</name>
</gene>
<dbReference type="Gene3D" id="3.30.470.20">
    <property type="entry name" value="ATP-grasp fold, B domain"/>
    <property type="match status" value="1"/>
</dbReference>
<proteinExistence type="inferred from homology"/>
<dbReference type="GO" id="GO:0004075">
    <property type="term" value="F:biotin carboxylase activity"/>
    <property type="evidence" value="ECO:0007669"/>
    <property type="project" value="UniProtKB-EC"/>
</dbReference>